<dbReference type="GO" id="GO:0009307">
    <property type="term" value="P:DNA restriction-modification system"/>
    <property type="evidence" value="ECO:0007669"/>
    <property type="project" value="UniProtKB-KW"/>
</dbReference>
<dbReference type="AlphaFoldDB" id="A0A9E6UJX8"/>
<dbReference type="InterPro" id="IPR001525">
    <property type="entry name" value="C5_MeTfrase"/>
</dbReference>
<evidence type="ECO:0000256" key="3">
    <source>
        <dbReference type="ARBA" id="ARBA00022747"/>
    </source>
</evidence>
<reference evidence="6" key="1">
    <citation type="submission" date="2021-08" db="EMBL/GenBank/DDBJ databases">
        <authorList>
            <person name="Zhang H."/>
            <person name="Xu M."/>
            <person name="Yu Z."/>
            <person name="Yang L."/>
            <person name="Cai Y."/>
        </authorList>
    </citation>
    <scope>NUCLEOTIDE SEQUENCE</scope>
    <source>
        <strain evidence="6">CHL1</strain>
    </source>
</reference>
<dbReference type="REBASE" id="559426">
    <property type="entry name" value="M.CmeCHL1ORF24435P"/>
</dbReference>
<keyword evidence="1 6" id="KW-0489">Methyltransferase</keyword>
<dbReference type="GO" id="GO:0003886">
    <property type="term" value="F:DNA (cytosine-5-)-methyltransferase activity"/>
    <property type="evidence" value="ECO:0007669"/>
    <property type="project" value="UniProtKB-EC"/>
</dbReference>
<feature type="region of interest" description="Disordered" evidence="5">
    <location>
        <begin position="22"/>
        <end position="44"/>
    </location>
</feature>
<accession>A0A9E6UJX8</accession>
<gene>
    <name evidence="6" type="ORF">K6K41_24440</name>
</gene>
<dbReference type="InterPro" id="IPR029063">
    <property type="entry name" value="SAM-dependent_MTases_sf"/>
</dbReference>
<evidence type="ECO:0000256" key="1">
    <source>
        <dbReference type="ARBA" id="ARBA00022603"/>
    </source>
</evidence>
<keyword evidence="7" id="KW-1185">Reference proteome</keyword>
<dbReference type="Pfam" id="PF00145">
    <property type="entry name" value="DNA_methylase"/>
    <property type="match status" value="1"/>
</dbReference>
<organism evidence="6 7">
    <name type="scientific">Chenggangzhangella methanolivorans</name>
    <dbReference type="NCBI Taxonomy" id="1437009"/>
    <lineage>
        <taxon>Bacteria</taxon>
        <taxon>Pseudomonadati</taxon>
        <taxon>Pseudomonadota</taxon>
        <taxon>Alphaproteobacteria</taxon>
        <taxon>Hyphomicrobiales</taxon>
        <taxon>Methylopilaceae</taxon>
        <taxon>Chenggangzhangella</taxon>
    </lineage>
</organism>
<dbReference type="SUPFAM" id="SSF53335">
    <property type="entry name" value="S-adenosyl-L-methionine-dependent methyltransferases"/>
    <property type="match status" value="1"/>
</dbReference>
<keyword evidence="2" id="KW-0808">Transferase</keyword>
<evidence type="ECO:0000256" key="4">
    <source>
        <dbReference type="ARBA" id="ARBA00047422"/>
    </source>
</evidence>
<evidence type="ECO:0000256" key="5">
    <source>
        <dbReference type="SAM" id="MobiDB-lite"/>
    </source>
</evidence>
<evidence type="ECO:0000313" key="7">
    <source>
        <dbReference type="Proteomes" id="UP000825701"/>
    </source>
</evidence>
<evidence type="ECO:0000256" key="2">
    <source>
        <dbReference type="ARBA" id="ARBA00022679"/>
    </source>
</evidence>
<evidence type="ECO:0000313" key="6">
    <source>
        <dbReference type="EMBL" id="QZO02508.1"/>
    </source>
</evidence>
<comment type="catalytic activity">
    <reaction evidence="4">
        <text>a 2'-deoxycytidine in DNA + S-adenosyl-L-methionine = a 5-methyl-2'-deoxycytidine in DNA + S-adenosyl-L-homocysteine + H(+)</text>
        <dbReference type="Rhea" id="RHEA:13681"/>
        <dbReference type="Rhea" id="RHEA-COMP:11369"/>
        <dbReference type="Rhea" id="RHEA-COMP:11370"/>
        <dbReference type="ChEBI" id="CHEBI:15378"/>
        <dbReference type="ChEBI" id="CHEBI:57856"/>
        <dbReference type="ChEBI" id="CHEBI:59789"/>
        <dbReference type="ChEBI" id="CHEBI:85452"/>
        <dbReference type="ChEBI" id="CHEBI:85454"/>
        <dbReference type="EC" id="2.1.1.37"/>
    </reaction>
</comment>
<keyword evidence="3" id="KW-0680">Restriction system</keyword>
<dbReference type="GO" id="GO:0032259">
    <property type="term" value="P:methylation"/>
    <property type="evidence" value="ECO:0007669"/>
    <property type="project" value="UniProtKB-KW"/>
</dbReference>
<dbReference type="Proteomes" id="UP000825701">
    <property type="component" value="Chromosome"/>
</dbReference>
<sequence>MFTLSTDSRHAVAFSLRGREGGAVPEVSSDGLAPTVRTPGGGASHTFVAQAWGLRNDARDGEAKTPSLDAEGRERLRDAGFNVLEECAPTLDTGAAHSVGSASGVRRLTPVECARLQGFADDHAAIVYRGKPAADGPQYKVFGNSKAVYAVRWLGGRIAMHWPQALREAAE</sequence>
<proteinExistence type="predicted"/>
<dbReference type="Gene3D" id="3.90.120.10">
    <property type="entry name" value="DNA Methylase, subunit A, domain 2"/>
    <property type="match status" value="1"/>
</dbReference>
<protein>
    <submittedName>
        <fullName evidence="6">DNA cytosine methyltransferase</fullName>
    </submittedName>
</protein>
<name>A0A9E6UJX8_9HYPH</name>
<dbReference type="KEGG" id="cmet:K6K41_24440"/>
<dbReference type="EMBL" id="CP081869">
    <property type="protein sequence ID" value="QZO02508.1"/>
    <property type="molecule type" value="Genomic_DNA"/>
</dbReference>